<gene>
    <name evidence="2" type="ORF">KTAU_08300</name>
</gene>
<accession>A0A5J4K527</accession>
<proteinExistence type="predicted"/>
<evidence type="ECO:0000256" key="1">
    <source>
        <dbReference type="SAM" id="MobiDB-lite"/>
    </source>
</evidence>
<dbReference type="Proteomes" id="UP000334820">
    <property type="component" value="Unassembled WGS sequence"/>
</dbReference>
<organism evidence="2 3">
    <name type="scientific">Thermogemmatispora aurantia</name>
    <dbReference type="NCBI Taxonomy" id="2045279"/>
    <lineage>
        <taxon>Bacteria</taxon>
        <taxon>Bacillati</taxon>
        <taxon>Chloroflexota</taxon>
        <taxon>Ktedonobacteria</taxon>
        <taxon>Thermogemmatisporales</taxon>
        <taxon>Thermogemmatisporaceae</taxon>
        <taxon>Thermogemmatispora</taxon>
    </lineage>
</organism>
<dbReference type="AlphaFoldDB" id="A0A5J4K527"/>
<dbReference type="RefSeq" id="WP_151727110.1">
    <property type="nucleotide sequence ID" value="NZ_BKZV01000001.1"/>
</dbReference>
<feature type="region of interest" description="Disordered" evidence="1">
    <location>
        <begin position="1"/>
        <end position="21"/>
    </location>
</feature>
<dbReference type="EMBL" id="BKZV01000001">
    <property type="protein sequence ID" value="GER82192.1"/>
    <property type="molecule type" value="Genomic_DNA"/>
</dbReference>
<reference evidence="2 3" key="1">
    <citation type="journal article" date="2019" name="Int. J. Syst. Evol. Microbiol.">
        <title>Thermogemmatispora aurantia sp. nov. and Thermogemmatispora argillosa sp. nov., within the class Ktedonobacteria, and emended description of the genus Thermogemmatispora.</title>
        <authorList>
            <person name="Zheng Y."/>
            <person name="Wang C.M."/>
            <person name="Sakai Y."/>
            <person name="Abe K."/>
            <person name="Yokota A."/>
            <person name="Yabe S."/>
        </authorList>
    </citation>
    <scope>NUCLEOTIDE SEQUENCE [LARGE SCALE GENOMIC DNA]</scope>
    <source>
        <strain evidence="2 3">A1-2</strain>
    </source>
</reference>
<sequence length="98" mass="11084">MSRVMSGDQDRHRVIQQGGPTLSPARRKRLLKAYGPAPAGYTIEDLECFLDLLYGLYSHITSPKALQEMIVSDPFDRSERPRQLRLVDLAAWLEALVS</sequence>
<protein>
    <submittedName>
        <fullName evidence="2">Uncharacterized protein</fullName>
    </submittedName>
</protein>
<keyword evidence="3" id="KW-1185">Reference proteome</keyword>
<comment type="caution">
    <text evidence="2">The sequence shown here is derived from an EMBL/GenBank/DDBJ whole genome shotgun (WGS) entry which is preliminary data.</text>
</comment>
<name>A0A5J4K527_9CHLR</name>
<evidence type="ECO:0000313" key="3">
    <source>
        <dbReference type="Proteomes" id="UP000334820"/>
    </source>
</evidence>
<evidence type="ECO:0000313" key="2">
    <source>
        <dbReference type="EMBL" id="GER82192.1"/>
    </source>
</evidence>